<reference evidence="1" key="1">
    <citation type="submission" date="2014-11" db="EMBL/GenBank/DDBJ databases">
        <authorList>
            <person name="Amaro Gonzalez C."/>
        </authorList>
    </citation>
    <scope>NUCLEOTIDE SEQUENCE</scope>
</reference>
<dbReference type="AlphaFoldDB" id="A0A0E9VLZ2"/>
<sequence length="46" mass="5159">MRNLYENGSMTIIVLPACPDCLALSFTRMEPGLVIRVLKLYAKTES</sequence>
<accession>A0A0E9VLZ2</accession>
<proteinExistence type="predicted"/>
<reference evidence="1" key="2">
    <citation type="journal article" date="2015" name="Fish Shellfish Immunol.">
        <title>Early steps in the European eel (Anguilla anguilla)-Vibrio vulnificus interaction in the gills: Role of the RtxA13 toxin.</title>
        <authorList>
            <person name="Callol A."/>
            <person name="Pajuelo D."/>
            <person name="Ebbesson L."/>
            <person name="Teles M."/>
            <person name="MacKenzie S."/>
            <person name="Amaro C."/>
        </authorList>
    </citation>
    <scope>NUCLEOTIDE SEQUENCE</scope>
</reference>
<dbReference type="EMBL" id="GBXM01030354">
    <property type="protein sequence ID" value="JAH78223.1"/>
    <property type="molecule type" value="Transcribed_RNA"/>
</dbReference>
<name>A0A0E9VLZ2_ANGAN</name>
<protein>
    <submittedName>
        <fullName evidence="1">Uncharacterized protein</fullName>
    </submittedName>
</protein>
<organism evidence="1">
    <name type="scientific">Anguilla anguilla</name>
    <name type="common">European freshwater eel</name>
    <name type="synonym">Muraena anguilla</name>
    <dbReference type="NCBI Taxonomy" id="7936"/>
    <lineage>
        <taxon>Eukaryota</taxon>
        <taxon>Metazoa</taxon>
        <taxon>Chordata</taxon>
        <taxon>Craniata</taxon>
        <taxon>Vertebrata</taxon>
        <taxon>Euteleostomi</taxon>
        <taxon>Actinopterygii</taxon>
        <taxon>Neopterygii</taxon>
        <taxon>Teleostei</taxon>
        <taxon>Anguilliformes</taxon>
        <taxon>Anguillidae</taxon>
        <taxon>Anguilla</taxon>
    </lineage>
</organism>
<evidence type="ECO:0000313" key="1">
    <source>
        <dbReference type="EMBL" id="JAH78223.1"/>
    </source>
</evidence>